<dbReference type="Pfam" id="PF09335">
    <property type="entry name" value="VTT_dom"/>
    <property type="match status" value="1"/>
</dbReference>
<feature type="domain" description="VTT" evidence="2">
    <location>
        <begin position="37"/>
        <end position="138"/>
    </location>
</feature>
<feature type="transmembrane region" description="Helical" evidence="1">
    <location>
        <begin position="37"/>
        <end position="59"/>
    </location>
</feature>
<proteinExistence type="predicted"/>
<keyword evidence="1" id="KW-0472">Membrane</keyword>
<reference evidence="4" key="1">
    <citation type="submission" date="2015-09" db="EMBL/GenBank/DDBJ databases">
        <title>Whole genome sequence of Pseudomonas fluorescens FW300-N2C3.</title>
        <authorList>
            <person name="Ray J."/>
            <person name="Melnyk R."/>
            <person name="Deutschbauer A."/>
        </authorList>
    </citation>
    <scope>NUCLEOTIDE SEQUENCE [LARGE SCALE GENOMIC DNA]</scope>
    <source>
        <strain evidence="4">FW300-N2C3</strain>
    </source>
</reference>
<dbReference type="RefSeq" id="WP_060742241.1">
    <property type="nucleotide sequence ID" value="NZ_CP012831.1"/>
</dbReference>
<keyword evidence="1" id="KW-1133">Transmembrane helix</keyword>
<feature type="transmembrane region" description="Helical" evidence="1">
    <location>
        <begin position="120"/>
        <end position="143"/>
    </location>
</feature>
<dbReference type="PANTHER" id="PTHR42709">
    <property type="entry name" value="ALKALINE PHOSPHATASE LIKE PROTEIN"/>
    <property type="match status" value="1"/>
</dbReference>
<dbReference type="Proteomes" id="UP000059425">
    <property type="component" value="Chromosome"/>
</dbReference>
<accession>A0A0N9WX64</accession>
<gene>
    <name evidence="3" type="ORF">AO356_26040</name>
</gene>
<protein>
    <recommendedName>
        <fullName evidence="2">VTT domain-containing protein</fullName>
    </recommendedName>
</protein>
<evidence type="ECO:0000313" key="3">
    <source>
        <dbReference type="EMBL" id="ALI10134.1"/>
    </source>
</evidence>
<dbReference type="OrthoDB" id="9814483at2"/>
<evidence type="ECO:0000256" key="1">
    <source>
        <dbReference type="SAM" id="Phobius"/>
    </source>
</evidence>
<dbReference type="InterPro" id="IPR051311">
    <property type="entry name" value="DedA_domain"/>
</dbReference>
<name>A0A0N9WX64_PSEFL</name>
<dbReference type="AlphaFoldDB" id="A0A0N9WX64"/>
<evidence type="ECO:0000259" key="2">
    <source>
        <dbReference type="Pfam" id="PF09335"/>
    </source>
</evidence>
<dbReference type="PANTHER" id="PTHR42709:SF4">
    <property type="entry name" value="INNER MEMBRANE PROTEIN YQAA"/>
    <property type="match status" value="1"/>
</dbReference>
<dbReference type="EMBL" id="CP012831">
    <property type="protein sequence ID" value="ALI10134.1"/>
    <property type="molecule type" value="Genomic_DNA"/>
</dbReference>
<reference evidence="3 4" key="2">
    <citation type="journal article" date="2018" name="Nature">
        <title>Mutant phenotypes for thousands of bacterial genes of unknown function.</title>
        <authorList>
            <person name="Price M.N."/>
            <person name="Wetmore K.M."/>
            <person name="Waters R.J."/>
            <person name="Callaghan M."/>
            <person name="Ray J."/>
            <person name="Liu H."/>
            <person name="Kuehl J.V."/>
            <person name="Melnyk R.A."/>
            <person name="Lamson J.S."/>
            <person name="Suh Y."/>
            <person name="Carlson H.K."/>
            <person name="Esquivel Z."/>
            <person name="Sadeeshkumar H."/>
            <person name="Chakraborty R."/>
            <person name="Zane G.M."/>
            <person name="Rubin B.E."/>
            <person name="Wall J.D."/>
            <person name="Visel A."/>
            <person name="Bristow J."/>
            <person name="Blow M.J."/>
            <person name="Arkin A.P."/>
            <person name="Deutschbauer A.M."/>
        </authorList>
    </citation>
    <scope>NUCLEOTIDE SEQUENCE [LARGE SCALE GENOMIC DNA]</scope>
    <source>
        <strain evidence="3 4">FW300-N2C3</strain>
    </source>
</reference>
<dbReference type="GO" id="GO:0005886">
    <property type="term" value="C:plasma membrane"/>
    <property type="evidence" value="ECO:0007669"/>
    <property type="project" value="UniProtKB-ARBA"/>
</dbReference>
<feature type="transmembrane region" description="Helical" evidence="1">
    <location>
        <begin position="92"/>
        <end position="114"/>
    </location>
</feature>
<keyword evidence="1" id="KW-0812">Transmembrane</keyword>
<dbReference type="InterPro" id="IPR032816">
    <property type="entry name" value="VTT_dom"/>
</dbReference>
<organism evidence="3 4">
    <name type="scientific">Pseudomonas fluorescens</name>
    <dbReference type="NCBI Taxonomy" id="294"/>
    <lineage>
        <taxon>Bacteria</taxon>
        <taxon>Pseudomonadati</taxon>
        <taxon>Pseudomonadota</taxon>
        <taxon>Gammaproteobacteria</taxon>
        <taxon>Pseudomonadales</taxon>
        <taxon>Pseudomonadaceae</taxon>
        <taxon>Pseudomonas</taxon>
    </lineage>
</organism>
<sequence>MGQAYIGLFLAAFGAATLLPLQSEALLVGLLLSERHVIWLLLGVATLGNVLGSLVNWWLGTRLEHFKDRRWFPVSPTHLDKARVHYQRFGRWSLLLSWLPIIGDPLTLVAGVMGEPWRRFLLIVTVAKGLRYGVLALATLGWMG</sequence>
<evidence type="ECO:0000313" key="4">
    <source>
        <dbReference type="Proteomes" id="UP000059425"/>
    </source>
</evidence>